<keyword evidence="3" id="KW-1185">Reference proteome</keyword>
<sequence length="66" mass="7240">MTMPSTPSPRTWLIFAAASLGLLFLLLLPAADDGFNRTVVISQIVLWIGVTLICGLGLRFYFRAGR</sequence>
<evidence type="ECO:0000256" key="1">
    <source>
        <dbReference type="SAM" id="Phobius"/>
    </source>
</evidence>
<organism evidence="2 3">
    <name type="scientific">Novosphingobium olei</name>
    <dbReference type="NCBI Taxonomy" id="2728851"/>
    <lineage>
        <taxon>Bacteria</taxon>
        <taxon>Pseudomonadati</taxon>
        <taxon>Pseudomonadota</taxon>
        <taxon>Alphaproteobacteria</taxon>
        <taxon>Sphingomonadales</taxon>
        <taxon>Sphingomonadaceae</taxon>
        <taxon>Novosphingobium</taxon>
    </lineage>
</organism>
<proteinExistence type="predicted"/>
<evidence type="ECO:0000313" key="3">
    <source>
        <dbReference type="Proteomes" id="UP000583556"/>
    </source>
</evidence>
<dbReference type="RefSeq" id="WP_169492269.1">
    <property type="nucleotide sequence ID" value="NZ_JABBGM010000002.1"/>
</dbReference>
<name>A0A7Y0BMC2_9SPHN</name>
<reference evidence="2 3" key="1">
    <citation type="submission" date="2020-04" db="EMBL/GenBank/DDBJ databases">
        <title>Novosphingobium sp. TW-4 isolated from soil.</title>
        <authorList>
            <person name="Dahal R.H."/>
            <person name="Chaudhary D.K."/>
        </authorList>
    </citation>
    <scope>NUCLEOTIDE SEQUENCE [LARGE SCALE GENOMIC DNA]</scope>
    <source>
        <strain evidence="2 3">TW-4</strain>
    </source>
</reference>
<keyword evidence="1" id="KW-0472">Membrane</keyword>
<accession>A0A7Y0BMC2</accession>
<keyword evidence="1" id="KW-0812">Transmembrane</keyword>
<feature type="transmembrane region" description="Helical" evidence="1">
    <location>
        <begin position="40"/>
        <end position="62"/>
    </location>
</feature>
<gene>
    <name evidence="2" type="ORF">HHL27_04870</name>
</gene>
<protein>
    <submittedName>
        <fullName evidence="2">Uncharacterized protein</fullName>
    </submittedName>
</protein>
<evidence type="ECO:0000313" key="2">
    <source>
        <dbReference type="EMBL" id="NML93000.1"/>
    </source>
</evidence>
<keyword evidence="1" id="KW-1133">Transmembrane helix</keyword>
<comment type="caution">
    <text evidence="2">The sequence shown here is derived from an EMBL/GenBank/DDBJ whole genome shotgun (WGS) entry which is preliminary data.</text>
</comment>
<dbReference type="AlphaFoldDB" id="A0A7Y0BMC2"/>
<dbReference type="EMBL" id="JABBGM010000002">
    <property type="protein sequence ID" value="NML93000.1"/>
    <property type="molecule type" value="Genomic_DNA"/>
</dbReference>
<dbReference type="Proteomes" id="UP000583556">
    <property type="component" value="Unassembled WGS sequence"/>
</dbReference>